<name>A0A2N1JG53_9BASI</name>
<dbReference type="OrthoDB" id="10268090at2759"/>
<sequence length="421" mass="44873">MTSVAYDIVLYGATGFTGSLVAQYLASHPQQPSIAFAGRNEGKIRKVIANLIDIPKTRAERIGVVTASSTDAASLKRMAQTAKVIINTVGPYGDLGGFEVAQAAAQNGCGYVDLTGESNVYERVAKELHSVAQSTKAILVPSVGFDSLPFDLTTYLAIQQVKDTAGDATEIDTALCGYKVMGSMSGGTAASFVAMTKYPDIVNYKLPYLLSPIQGAQRLHSYFARKLPQFGGWGGYSPFAPHNTRVVNRTWGLLQLAGATRQYGKNFSYVEGFKTPNRITSVLLSCFFLGLCWVAIHVKLLGSLLRRAIPQGTGSPMEKQLKGFADVRTLATSADGKTKALSSFKFKGDPGYLRTATMISETALALALNRNALSPLAQQGGVHTSATIGGEVVRDRLVQYGGFHIVTADVSHVVDLSKAAA</sequence>
<evidence type="ECO:0000259" key="2">
    <source>
        <dbReference type="Pfam" id="PF03435"/>
    </source>
</evidence>
<dbReference type="Proteomes" id="UP000232875">
    <property type="component" value="Unassembled WGS sequence"/>
</dbReference>
<feature type="domain" description="Saccharopine dehydrogenase NADP binding" evidence="2">
    <location>
        <begin position="8"/>
        <end position="126"/>
    </location>
</feature>
<dbReference type="Pfam" id="PF03435">
    <property type="entry name" value="Sacchrp_dh_NADP"/>
    <property type="match status" value="1"/>
</dbReference>
<dbReference type="InterPro" id="IPR051276">
    <property type="entry name" value="Saccharopine_DH-like_oxidrdct"/>
</dbReference>
<dbReference type="PANTHER" id="PTHR12286">
    <property type="entry name" value="SACCHAROPINE DEHYDROGENASE-LIKE OXIDOREDUCTASE"/>
    <property type="match status" value="1"/>
</dbReference>
<protein>
    <recommendedName>
        <fullName evidence="2">Saccharopine dehydrogenase NADP binding domain-containing protein</fullName>
    </recommendedName>
</protein>
<dbReference type="InterPro" id="IPR036291">
    <property type="entry name" value="NAD(P)-bd_dom_sf"/>
</dbReference>
<dbReference type="EMBL" id="KZ454987">
    <property type="protein sequence ID" value="PKI85527.1"/>
    <property type="molecule type" value="Genomic_DNA"/>
</dbReference>
<dbReference type="InterPro" id="IPR005097">
    <property type="entry name" value="Sacchrp_dh_NADP-bd"/>
</dbReference>
<dbReference type="GO" id="GO:0009247">
    <property type="term" value="P:glycolipid biosynthetic process"/>
    <property type="evidence" value="ECO:0007669"/>
    <property type="project" value="TreeGrafter"/>
</dbReference>
<organism evidence="3 4">
    <name type="scientific">Malassezia vespertilionis</name>
    <dbReference type="NCBI Taxonomy" id="2020962"/>
    <lineage>
        <taxon>Eukaryota</taxon>
        <taxon>Fungi</taxon>
        <taxon>Dikarya</taxon>
        <taxon>Basidiomycota</taxon>
        <taxon>Ustilaginomycotina</taxon>
        <taxon>Malasseziomycetes</taxon>
        <taxon>Malasseziales</taxon>
        <taxon>Malasseziaceae</taxon>
        <taxon>Malassezia</taxon>
    </lineage>
</organism>
<dbReference type="SUPFAM" id="SSF51735">
    <property type="entry name" value="NAD(P)-binding Rossmann-fold domains"/>
    <property type="match status" value="1"/>
</dbReference>
<comment type="similarity">
    <text evidence="1">Belongs to the saccharopine dehydrogenase family.</text>
</comment>
<evidence type="ECO:0000256" key="1">
    <source>
        <dbReference type="ARBA" id="ARBA00038048"/>
    </source>
</evidence>
<dbReference type="AlphaFoldDB" id="A0A2N1JG53"/>
<keyword evidence="4" id="KW-1185">Reference proteome</keyword>
<dbReference type="GO" id="GO:0005886">
    <property type="term" value="C:plasma membrane"/>
    <property type="evidence" value="ECO:0007669"/>
    <property type="project" value="TreeGrafter"/>
</dbReference>
<dbReference type="Gene3D" id="3.40.50.720">
    <property type="entry name" value="NAD(P)-binding Rossmann-like Domain"/>
    <property type="match status" value="1"/>
</dbReference>
<evidence type="ECO:0000313" key="3">
    <source>
        <dbReference type="EMBL" id="PKI85527.1"/>
    </source>
</evidence>
<dbReference type="GO" id="GO:0005739">
    <property type="term" value="C:mitochondrion"/>
    <property type="evidence" value="ECO:0007669"/>
    <property type="project" value="TreeGrafter"/>
</dbReference>
<dbReference type="PANTHER" id="PTHR12286:SF5">
    <property type="entry name" value="SACCHAROPINE DEHYDROGENASE-LIKE OXIDOREDUCTASE"/>
    <property type="match status" value="1"/>
</dbReference>
<accession>A0A2N1JG53</accession>
<proteinExistence type="inferred from homology"/>
<evidence type="ECO:0000313" key="4">
    <source>
        <dbReference type="Proteomes" id="UP000232875"/>
    </source>
</evidence>
<gene>
    <name evidence="3" type="ORF">MVES_000219</name>
</gene>
<reference evidence="3 4" key="1">
    <citation type="submission" date="2017-10" db="EMBL/GenBank/DDBJ databases">
        <title>A novel species of cold-tolerant Malassezia isolated from bats.</title>
        <authorList>
            <person name="Lorch J.M."/>
            <person name="Palmer J.M."/>
            <person name="Vanderwolf K.J."/>
            <person name="Schmidt K.Z."/>
            <person name="Verant M.L."/>
            <person name="Weller T.J."/>
            <person name="Blehert D.S."/>
        </authorList>
    </citation>
    <scope>NUCLEOTIDE SEQUENCE [LARGE SCALE GENOMIC DNA]</scope>
    <source>
        <strain evidence="3 4">NWHC:44797-103</strain>
    </source>
</reference>
<dbReference type="GO" id="GO:0005811">
    <property type="term" value="C:lipid droplet"/>
    <property type="evidence" value="ECO:0007669"/>
    <property type="project" value="TreeGrafter"/>
</dbReference>